<proteinExistence type="predicted"/>
<dbReference type="InterPro" id="IPR036869">
    <property type="entry name" value="J_dom_sf"/>
</dbReference>
<feature type="domain" description="J" evidence="2">
    <location>
        <begin position="53"/>
        <end position="118"/>
    </location>
</feature>
<dbReference type="Pfam" id="PF00226">
    <property type="entry name" value="DnaJ"/>
    <property type="match status" value="1"/>
</dbReference>
<protein>
    <recommendedName>
        <fullName evidence="2">J domain-containing protein</fullName>
    </recommendedName>
</protein>
<dbReference type="PANTHER" id="PTHR44873:SF1">
    <property type="entry name" value="DNAJ HOMOLOG SUBFAMILY C MEMBER 30, MITOCHONDRIAL"/>
    <property type="match status" value="1"/>
</dbReference>
<dbReference type="CDD" id="cd06257">
    <property type="entry name" value="DnaJ"/>
    <property type="match status" value="1"/>
</dbReference>
<organism evidence="3 4">
    <name type="scientific">Danionella cerebrum</name>
    <dbReference type="NCBI Taxonomy" id="2873325"/>
    <lineage>
        <taxon>Eukaryota</taxon>
        <taxon>Metazoa</taxon>
        <taxon>Chordata</taxon>
        <taxon>Craniata</taxon>
        <taxon>Vertebrata</taxon>
        <taxon>Euteleostomi</taxon>
        <taxon>Actinopterygii</taxon>
        <taxon>Neopterygii</taxon>
        <taxon>Teleostei</taxon>
        <taxon>Ostariophysi</taxon>
        <taxon>Cypriniformes</taxon>
        <taxon>Danionidae</taxon>
        <taxon>Danioninae</taxon>
        <taxon>Danionella</taxon>
    </lineage>
</organism>
<reference evidence="3 4" key="1">
    <citation type="journal article" date="2019" name="Sci. Data">
        <title>Hybrid genome assembly and annotation of Danionella translucida.</title>
        <authorList>
            <person name="Kadobianskyi M."/>
            <person name="Schulze L."/>
            <person name="Schuelke M."/>
            <person name="Judkewitz B."/>
        </authorList>
    </citation>
    <scope>NUCLEOTIDE SEQUENCE [LARGE SCALE GENOMIC DNA]</scope>
    <source>
        <strain evidence="3 4">Bolton</strain>
    </source>
</reference>
<evidence type="ECO:0000256" key="1">
    <source>
        <dbReference type="SAM" id="Coils"/>
    </source>
</evidence>
<dbReference type="OrthoDB" id="376357at2759"/>
<gene>
    <name evidence="3" type="ORF">DNTS_033605</name>
</gene>
<dbReference type="Proteomes" id="UP000316079">
    <property type="component" value="Unassembled WGS sequence"/>
</dbReference>
<keyword evidence="1" id="KW-0175">Coiled coil</keyword>
<dbReference type="SUPFAM" id="SSF46565">
    <property type="entry name" value="Chaperone J-domain"/>
    <property type="match status" value="1"/>
</dbReference>
<dbReference type="PROSITE" id="PS50076">
    <property type="entry name" value="DNAJ_2"/>
    <property type="match status" value="1"/>
</dbReference>
<dbReference type="STRING" id="623744.A0A553RC41"/>
<name>A0A553RC41_9TELE</name>
<dbReference type="PANTHER" id="PTHR44873">
    <property type="entry name" value="DNAJ HOMOLOG SUBFAMILY C MEMBER 30, MITOCHONDRIAL"/>
    <property type="match status" value="1"/>
</dbReference>
<evidence type="ECO:0000313" key="3">
    <source>
        <dbReference type="EMBL" id="TRY99735.1"/>
    </source>
</evidence>
<keyword evidence="4" id="KW-1185">Reference proteome</keyword>
<dbReference type="PRINTS" id="PR00625">
    <property type="entry name" value="JDOMAIN"/>
</dbReference>
<dbReference type="SMART" id="SM00271">
    <property type="entry name" value="DnaJ"/>
    <property type="match status" value="1"/>
</dbReference>
<sequence length="233" mass="26542">MAEVRFLFGRGTYNLYRKILFGNHTVSLHKPVTSARSYSSAHSAIPLCKTKSGYYDLLEVSPSATYAQIKTAYYNKSFQFHPDRNLGSEEATAKFAEVSEAYIVLGNKHLRRKYDRGILSPRDLQHGVGIPRFDAGGQQKQARQSTSATSPLQPTISNIDTFLQDRYKQQLELHKATALKKKERLKAEEEEYFENVKDSIVVISFCLACVFLLCHADNTQMKKLTSFFDPREE</sequence>
<evidence type="ECO:0000259" key="2">
    <source>
        <dbReference type="PROSITE" id="PS50076"/>
    </source>
</evidence>
<dbReference type="AlphaFoldDB" id="A0A553RC41"/>
<dbReference type="Gene3D" id="1.10.287.110">
    <property type="entry name" value="DnaJ domain"/>
    <property type="match status" value="1"/>
</dbReference>
<evidence type="ECO:0000313" key="4">
    <source>
        <dbReference type="Proteomes" id="UP000316079"/>
    </source>
</evidence>
<comment type="caution">
    <text evidence="3">The sequence shown here is derived from an EMBL/GenBank/DDBJ whole genome shotgun (WGS) entry which is preliminary data.</text>
</comment>
<accession>A0A553RC41</accession>
<dbReference type="EMBL" id="SRMA01025045">
    <property type="protein sequence ID" value="TRY99735.1"/>
    <property type="molecule type" value="Genomic_DNA"/>
</dbReference>
<feature type="coiled-coil region" evidence="1">
    <location>
        <begin position="168"/>
        <end position="195"/>
    </location>
</feature>
<dbReference type="InterPro" id="IPR001623">
    <property type="entry name" value="DnaJ_domain"/>
</dbReference>
<dbReference type="InterPro" id="IPR053025">
    <property type="entry name" value="Mito_ATP_Synthase-Asso"/>
</dbReference>